<gene>
    <name evidence="1" type="ORF">L1I30_00050</name>
</gene>
<proteinExistence type="predicted"/>
<dbReference type="Proteomes" id="UP001179363">
    <property type="component" value="Unassembled WGS sequence"/>
</dbReference>
<sequence>MTSNIYSQNTLDQTTQRLKELNSVQEILNLKKTKFKDFGIITTFTELDRKIDFGYKHYRILVMPNSGSELKINFVSKDDEIIIGWVSEYSSNKGVLENQIFKADKSFNKYYIKKHNDFYNSNLTIEDFEEQIIQEAVVGFGCGEVGLDIPKESKAMFRWEKNGRINKLNDYLKSFSPELQTLGAIGLLKINDLSKEQTKIINHLKMRNSVIMSCSGCLYGLNDTFNDLIESYE</sequence>
<protein>
    <submittedName>
        <fullName evidence="1">Uncharacterized protein</fullName>
    </submittedName>
</protein>
<name>A0ABS9ECZ7_9FLAO</name>
<reference evidence="1" key="1">
    <citation type="submission" date="2022-01" db="EMBL/GenBank/DDBJ databases">
        <title>Gillisia lutea sp. nov., isolated from marine plastic residues from the Malvarosa beach (Valencia, Spain).</title>
        <authorList>
            <person name="Vidal-Verdu A."/>
            <person name="Molina-Menor E."/>
            <person name="Satari L."/>
            <person name="Pascual J."/>
            <person name="Pereto J."/>
            <person name="Porcar M."/>
        </authorList>
    </citation>
    <scope>NUCLEOTIDE SEQUENCE</scope>
    <source>
        <strain evidence="1">M10.2A</strain>
    </source>
</reference>
<evidence type="ECO:0000313" key="2">
    <source>
        <dbReference type="Proteomes" id="UP001179363"/>
    </source>
</evidence>
<dbReference type="RefSeq" id="WP_236132213.1">
    <property type="nucleotide sequence ID" value="NZ_JAKGTH010000003.1"/>
</dbReference>
<keyword evidence="2" id="KW-1185">Reference proteome</keyword>
<evidence type="ECO:0000313" key="1">
    <source>
        <dbReference type="EMBL" id="MCF4100044.1"/>
    </source>
</evidence>
<organism evidence="1 2">
    <name type="scientific">Gillisia lutea</name>
    <dbReference type="NCBI Taxonomy" id="2909668"/>
    <lineage>
        <taxon>Bacteria</taxon>
        <taxon>Pseudomonadati</taxon>
        <taxon>Bacteroidota</taxon>
        <taxon>Flavobacteriia</taxon>
        <taxon>Flavobacteriales</taxon>
        <taxon>Flavobacteriaceae</taxon>
        <taxon>Gillisia</taxon>
    </lineage>
</organism>
<accession>A0ABS9ECZ7</accession>
<dbReference type="EMBL" id="JAKGTH010000003">
    <property type="protein sequence ID" value="MCF4100044.1"/>
    <property type="molecule type" value="Genomic_DNA"/>
</dbReference>
<comment type="caution">
    <text evidence="1">The sequence shown here is derived from an EMBL/GenBank/DDBJ whole genome shotgun (WGS) entry which is preliminary data.</text>
</comment>